<feature type="compositionally biased region" description="Basic residues" evidence="1">
    <location>
        <begin position="215"/>
        <end position="226"/>
    </location>
</feature>
<comment type="caution">
    <text evidence="2">The sequence shown here is derived from an EMBL/GenBank/DDBJ whole genome shotgun (WGS) entry which is preliminary data.</text>
</comment>
<accession>A0ABD2QC32</accession>
<protein>
    <submittedName>
        <fullName evidence="2">Uncharacterized protein</fullName>
    </submittedName>
</protein>
<feature type="region of interest" description="Disordered" evidence="1">
    <location>
        <begin position="196"/>
        <end position="226"/>
    </location>
</feature>
<feature type="compositionally biased region" description="Basic and acidic residues" evidence="1">
    <location>
        <begin position="65"/>
        <end position="77"/>
    </location>
</feature>
<evidence type="ECO:0000313" key="3">
    <source>
        <dbReference type="Proteomes" id="UP001626550"/>
    </source>
</evidence>
<evidence type="ECO:0000256" key="1">
    <source>
        <dbReference type="SAM" id="MobiDB-lite"/>
    </source>
</evidence>
<name>A0ABD2QC32_9PLAT</name>
<dbReference type="EMBL" id="JBJKFK010000434">
    <property type="protein sequence ID" value="KAL3317075.1"/>
    <property type="molecule type" value="Genomic_DNA"/>
</dbReference>
<reference evidence="2 3" key="1">
    <citation type="submission" date="2024-11" db="EMBL/GenBank/DDBJ databases">
        <title>Adaptive evolution of stress response genes in parasites aligns with host niche diversity.</title>
        <authorList>
            <person name="Hahn C."/>
            <person name="Resl P."/>
        </authorList>
    </citation>
    <scope>NUCLEOTIDE SEQUENCE [LARGE SCALE GENOMIC DNA]</scope>
    <source>
        <strain evidence="2">EGGRZ-B1_66</strain>
        <tissue evidence="2">Body</tissue>
    </source>
</reference>
<sequence>MDLITPCHFVLSESNRSENKSTTFSEKKKSGSTCAIRSHHGYHSSAGPAMNSSGFYPGYSSESGRAFDPRTRGDPRYRGSMYMSPQPNGKGSENALLPFGYRRGGENNSYLQYKKCEFSGCYNQATGYANPTGSGSCQEIPNYKINPFNMPEASLSSAVNDSSAAPTYMDCLAPSTGPKSSSALLNGGISNSIKSTVTFVDPDLQKEDTSSNSVRRSRKKKNRSQR</sequence>
<gene>
    <name evidence="2" type="ORF">Ciccas_004270</name>
</gene>
<feature type="region of interest" description="Disordered" evidence="1">
    <location>
        <begin position="61"/>
        <end position="89"/>
    </location>
</feature>
<feature type="compositionally biased region" description="Basic and acidic residues" evidence="1">
    <location>
        <begin position="15"/>
        <end position="29"/>
    </location>
</feature>
<feature type="region of interest" description="Disordered" evidence="1">
    <location>
        <begin position="14"/>
        <end position="48"/>
    </location>
</feature>
<evidence type="ECO:0000313" key="2">
    <source>
        <dbReference type="EMBL" id="KAL3317075.1"/>
    </source>
</evidence>
<dbReference type="Proteomes" id="UP001626550">
    <property type="component" value="Unassembled WGS sequence"/>
</dbReference>
<proteinExistence type="predicted"/>
<dbReference type="AlphaFoldDB" id="A0ABD2QC32"/>
<keyword evidence="3" id="KW-1185">Reference proteome</keyword>
<organism evidence="2 3">
    <name type="scientific">Cichlidogyrus casuarinus</name>
    <dbReference type="NCBI Taxonomy" id="1844966"/>
    <lineage>
        <taxon>Eukaryota</taxon>
        <taxon>Metazoa</taxon>
        <taxon>Spiralia</taxon>
        <taxon>Lophotrochozoa</taxon>
        <taxon>Platyhelminthes</taxon>
        <taxon>Monogenea</taxon>
        <taxon>Monopisthocotylea</taxon>
        <taxon>Dactylogyridea</taxon>
        <taxon>Ancyrocephalidae</taxon>
        <taxon>Cichlidogyrus</taxon>
    </lineage>
</organism>